<feature type="compositionally biased region" description="Basic residues" evidence="3">
    <location>
        <begin position="448"/>
        <end position="458"/>
    </location>
</feature>
<dbReference type="PANTHER" id="PTHR11081">
    <property type="entry name" value="FLAP ENDONUCLEASE FAMILY MEMBER"/>
    <property type="match status" value="1"/>
</dbReference>
<dbReference type="PRINTS" id="PR00853">
    <property type="entry name" value="XPGRADSUPER"/>
</dbReference>
<dbReference type="AlphaFoldDB" id="A0A3N4KGM5"/>
<feature type="compositionally biased region" description="Basic and acidic residues" evidence="3">
    <location>
        <begin position="592"/>
        <end position="602"/>
    </location>
</feature>
<evidence type="ECO:0000256" key="2">
    <source>
        <dbReference type="ARBA" id="ARBA00022801"/>
    </source>
</evidence>
<feature type="compositionally biased region" description="Acidic residues" evidence="3">
    <location>
        <begin position="386"/>
        <end position="403"/>
    </location>
</feature>
<dbReference type="GO" id="GO:0017108">
    <property type="term" value="F:5'-flap endonuclease activity"/>
    <property type="evidence" value="ECO:0007669"/>
    <property type="project" value="TreeGrafter"/>
</dbReference>
<keyword evidence="7" id="KW-1185">Reference proteome</keyword>
<gene>
    <name evidence="6" type="ORF">P167DRAFT_607735</name>
</gene>
<feature type="domain" description="XPG-I" evidence="4">
    <location>
        <begin position="109"/>
        <end position="187"/>
    </location>
</feature>
<name>A0A3N4KGM5_9PEZI</name>
<dbReference type="Gene3D" id="3.40.50.1010">
    <property type="entry name" value="5'-nuclease"/>
    <property type="match status" value="2"/>
</dbReference>
<feature type="compositionally biased region" description="Basic and acidic residues" evidence="3">
    <location>
        <begin position="479"/>
        <end position="492"/>
    </location>
</feature>
<dbReference type="Pfam" id="PF18380">
    <property type="entry name" value="GEN1_C"/>
    <property type="match status" value="1"/>
</dbReference>
<dbReference type="SUPFAM" id="SSF47807">
    <property type="entry name" value="5' to 3' exonuclease, C-terminal subdomain"/>
    <property type="match status" value="1"/>
</dbReference>
<keyword evidence="1" id="KW-0540">Nuclease</keyword>
<feature type="region of interest" description="Disordered" evidence="3">
    <location>
        <begin position="438"/>
        <end position="492"/>
    </location>
</feature>
<dbReference type="FunFam" id="3.40.50.1010:FF:000037">
    <property type="entry name" value="Rad2-like endonuclease, putative (AFU_orthologue AFUA_3G13260)"/>
    <property type="match status" value="1"/>
</dbReference>
<dbReference type="SUPFAM" id="SSF88723">
    <property type="entry name" value="PIN domain-like"/>
    <property type="match status" value="1"/>
</dbReference>
<dbReference type="Pfam" id="PF00752">
    <property type="entry name" value="XPG_N"/>
    <property type="match status" value="1"/>
</dbReference>
<organism evidence="6 7">
    <name type="scientific">Morchella conica CCBAS932</name>
    <dbReference type="NCBI Taxonomy" id="1392247"/>
    <lineage>
        <taxon>Eukaryota</taxon>
        <taxon>Fungi</taxon>
        <taxon>Dikarya</taxon>
        <taxon>Ascomycota</taxon>
        <taxon>Pezizomycotina</taxon>
        <taxon>Pezizomycetes</taxon>
        <taxon>Pezizales</taxon>
        <taxon>Morchellaceae</taxon>
        <taxon>Morchella</taxon>
    </lineage>
</organism>
<dbReference type="PANTHER" id="PTHR11081:SF75">
    <property type="entry name" value="ENDONUCLEASE, PUTATIVE (AFU_ORTHOLOGUE AFUA_3G13260)-RELATED"/>
    <property type="match status" value="1"/>
</dbReference>
<evidence type="ECO:0000256" key="1">
    <source>
        <dbReference type="ARBA" id="ARBA00022722"/>
    </source>
</evidence>
<accession>A0A3N4KGM5</accession>
<dbReference type="InterPro" id="IPR006084">
    <property type="entry name" value="XPG/Rad2"/>
</dbReference>
<dbReference type="InterPro" id="IPR006086">
    <property type="entry name" value="XPG-I_dom"/>
</dbReference>
<protein>
    <recommendedName>
        <fullName evidence="8">XPG-I domain-containing protein</fullName>
    </recommendedName>
</protein>
<dbReference type="InterPro" id="IPR036279">
    <property type="entry name" value="5-3_exonuclease_C_sf"/>
</dbReference>
<feature type="domain" description="XPG N-terminal" evidence="5">
    <location>
        <begin position="1"/>
        <end position="105"/>
    </location>
</feature>
<evidence type="ECO:0000313" key="6">
    <source>
        <dbReference type="EMBL" id="RPB09693.1"/>
    </source>
</evidence>
<dbReference type="EMBL" id="ML119149">
    <property type="protein sequence ID" value="RPB09693.1"/>
    <property type="molecule type" value="Genomic_DNA"/>
</dbReference>
<dbReference type="OrthoDB" id="2959108at2759"/>
<dbReference type="InterPro" id="IPR037316">
    <property type="entry name" value="Yen1_H3TH"/>
</dbReference>
<evidence type="ECO:0000256" key="3">
    <source>
        <dbReference type="SAM" id="MobiDB-lite"/>
    </source>
</evidence>
<feature type="compositionally biased region" description="Low complexity" evidence="3">
    <location>
        <begin position="613"/>
        <end position="627"/>
    </location>
</feature>
<dbReference type="InterPro" id="IPR029060">
    <property type="entry name" value="PIN-like_dom_sf"/>
</dbReference>
<evidence type="ECO:0000259" key="5">
    <source>
        <dbReference type="SMART" id="SM00485"/>
    </source>
</evidence>
<feature type="region of interest" description="Disordered" evidence="3">
    <location>
        <begin position="504"/>
        <end position="709"/>
    </location>
</feature>
<dbReference type="GO" id="GO:0008821">
    <property type="term" value="F:crossover junction DNA endonuclease activity"/>
    <property type="evidence" value="ECO:0007669"/>
    <property type="project" value="InterPro"/>
</dbReference>
<dbReference type="STRING" id="1392247.A0A3N4KGM5"/>
<evidence type="ECO:0000259" key="4">
    <source>
        <dbReference type="SMART" id="SM00484"/>
    </source>
</evidence>
<dbReference type="CDD" id="cd09906">
    <property type="entry name" value="H3TH_YEN1"/>
    <property type="match status" value="1"/>
</dbReference>
<reference evidence="6 7" key="1">
    <citation type="journal article" date="2018" name="Nat. Ecol. Evol.">
        <title>Pezizomycetes genomes reveal the molecular basis of ectomycorrhizal truffle lifestyle.</title>
        <authorList>
            <person name="Murat C."/>
            <person name="Payen T."/>
            <person name="Noel B."/>
            <person name="Kuo A."/>
            <person name="Morin E."/>
            <person name="Chen J."/>
            <person name="Kohler A."/>
            <person name="Krizsan K."/>
            <person name="Balestrini R."/>
            <person name="Da Silva C."/>
            <person name="Montanini B."/>
            <person name="Hainaut M."/>
            <person name="Levati E."/>
            <person name="Barry K.W."/>
            <person name="Belfiori B."/>
            <person name="Cichocki N."/>
            <person name="Clum A."/>
            <person name="Dockter R.B."/>
            <person name="Fauchery L."/>
            <person name="Guy J."/>
            <person name="Iotti M."/>
            <person name="Le Tacon F."/>
            <person name="Lindquist E.A."/>
            <person name="Lipzen A."/>
            <person name="Malagnac F."/>
            <person name="Mello A."/>
            <person name="Molinier V."/>
            <person name="Miyauchi S."/>
            <person name="Poulain J."/>
            <person name="Riccioni C."/>
            <person name="Rubini A."/>
            <person name="Sitrit Y."/>
            <person name="Splivallo R."/>
            <person name="Traeger S."/>
            <person name="Wang M."/>
            <person name="Zifcakova L."/>
            <person name="Wipf D."/>
            <person name="Zambonelli A."/>
            <person name="Paolocci F."/>
            <person name="Nowrousian M."/>
            <person name="Ottonello S."/>
            <person name="Baldrian P."/>
            <person name="Spatafora J.W."/>
            <person name="Henrissat B."/>
            <person name="Nagy L.G."/>
            <person name="Aury J.M."/>
            <person name="Wincker P."/>
            <person name="Grigoriev I.V."/>
            <person name="Bonfante P."/>
            <person name="Martin F.M."/>
        </authorList>
    </citation>
    <scope>NUCLEOTIDE SEQUENCE [LARGE SCALE GENOMIC DNA]</scope>
    <source>
        <strain evidence="6 7">CCBAS932</strain>
    </source>
</reference>
<sequence length="967" mass="107385">MGITGLYSELGPGERISLAKVASDHFEATGRRLRLAVDASIWSFQVQSGKGGTNPALRTLYYRLLRLYQLNITPLFVFDGRKRPVFKRNHKTNTQVIPSLQKNTKSYLKLFGFPYHDAPGEAEAECALLQRHGVVDAVMSEDVDTLMFGCGITFRNWSGEGKAGKSTPTHITVYNSETVQLESGLTPKGMILVALMSGGDYIPEGVPKCGIRTAVEAAKAGFGEELCNLEEDDEDGFREWRERLSFELETNKSGLFRRKNKVIKIPEDFPDRMVLGYYTNPAVSSEEAVEKLRRKIVWDGNVDLFRLRESVRYAFEWKGKGGAAAFVRTLAPAILSRRLADGEGGAELNTIVKGFHGGREHSSTGGLKELRVSFIPGEVIKIDMDAEEEDEVSEQEEDEDPDEDGVRKRKDYDIFATERVWIQELFVRQSLSERIEEWETPKISGPKAPKKAPTKTKAKPKEGTASGSILKYMSVSKPNDMEKPRGKKPEIRICEDLDALTFTESQRSCDASGPEEPFAERRRSRSITRKCVVEGLGPRKTAEGSSSKTSKPQKKPTKCQREESSEGSDGDYSNLRRACSTPSAIEDAQPPLDHHSSIHILEDSLPEPLYDLPCPSRSYSPPSSLAPRTRLTYETITIESSPAPAPDIDDLCTNNSPPNTPTKRYRSSGITEAPPRSSTQTQEYEMPEIRTPSPDRFSNIELSPPHTPTAEFGRLQVVDLVGDDEYDVGEKTIDSTLDFSPSAHLSPNITTKRKGRKVKTKDLEQQSPEILKEKKKYILTSPVPFPIPVARCHRPTSPLRRVFSASDTADIVTSPIETVDAPPVEAQDEHASFYPPSKEITTQTGADIVNRNSDIITGTDVSIEITQDIQVEILDDELDITAAPVARKKTTQEARRSVASKITCSEGATASTKLEKGPVVANGKTTKRIALRESLDGHWEFIEDDWSIREGKTLWEDVDVVDLTGDD</sequence>
<evidence type="ECO:0008006" key="8">
    <source>
        <dbReference type="Google" id="ProtNLM"/>
    </source>
</evidence>
<dbReference type="CDD" id="cd09870">
    <property type="entry name" value="PIN_YEN1"/>
    <property type="match status" value="1"/>
</dbReference>
<keyword evidence="2" id="KW-0378">Hydrolase</keyword>
<dbReference type="GO" id="GO:0006281">
    <property type="term" value="P:DNA repair"/>
    <property type="evidence" value="ECO:0007669"/>
    <property type="project" value="UniProtKB-ARBA"/>
</dbReference>
<dbReference type="Pfam" id="PF00867">
    <property type="entry name" value="XPG_I"/>
    <property type="match status" value="1"/>
</dbReference>
<dbReference type="InterPro" id="IPR006085">
    <property type="entry name" value="XPG_DNA_repair_N"/>
</dbReference>
<feature type="region of interest" description="Disordered" evidence="3">
    <location>
        <begin position="744"/>
        <end position="763"/>
    </location>
</feature>
<evidence type="ECO:0000313" key="7">
    <source>
        <dbReference type="Proteomes" id="UP000277580"/>
    </source>
</evidence>
<dbReference type="Gene3D" id="1.10.150.20">
    <property type="entry name" value="5' to 3' exonuclease, C-terminal subdomain"/>
    <property type="match status" value="1"/>
</dbReference>
<dbReference type="InParanoid" id="A0A3N4KGM5"/>
<feature type="region of interest" description="Disordered" evidence="3">
    <location>
        <begin position="386"/>
        <end position="409"/>
    </location>
</feature>
<proteinExistence type="predicted"/>
<dbReference type="SMART" id="SM00485">
    <property type="entry name" value="XPGN"/>
    <property type="match status" value="1"/>
</dbReference>
<dbReference type="InterPro" id="IPR041177">
    <property type="entry name" value="GEN1_C"/>
</dbReference>
<dbReference type="Proteomes" id="UP000277580">
    <property type="component" value="Unassembled WGS sequence"/>
</dbReference>
<dbReference type="SMART" id="SM00484">
    <property type="entry name" value="XPGI"/>
    <property type="match status" value="1"/>
</dbReference>